<dbReference type="PROSITE" id="PS50082">
    <property type="entry name" value="WD_REPEATS_2"/>
    <property type="match status" value="1"/>
</dbReference>
<dbReference type="InterPro" id="IPR039857">
    <property type="entry name" value="Ift122/121"/>
</dbReference>
<reference evidence="13 14" key="1">
    <citation type="journal article" date="2018" name="Gigascience">
        <title>Genomes of trombidid mites reveal novel predicted allergens and laterally-transferred genes associated with secondary metabolism.</title>
        <authorList>
            <person name="Dong X."/>
            <person name="Chaisiri K."/>
            <person name="Xia D."/>
            <person name="Armstrong S.D."/>
            <person name="Fang Y."/>
            <person name="Donnelly M.J."/>
            <person name="Kadowaki T."/>
            <person name="McGarry J.W."/>
            <person name="Darby A.C."/>
            <person name="Makepeace B.L."/>
        </authorList>
    </citation>
    <scope>NUCLEOTIDE SEQUENCE [LARGE SCALE GENOMIC DNA]</scope>
    <source>
        <strain evidence="13">UoL-WK</strain>
    </source>
</reference>
<keyword evidence="7" id="KW-0966">Cell projection</keyword>
<dbReference type="InterPro" id="IPR001680">
    <property type="entry name" value="WD40_rpt"/>
</dbReference>
<dbReference type="PANTHER" id="PTHR12764">
    <property type="entry name" value="WD REPEAT DOMAIN-RELATED"/>
    <property type="match status" value="1"/>
</dbReference>
<dbReference type="GO" id="GO:1905515">
    <property type="term" value="P:non-motile cilium assembly"/>
    <property type="evidence" value="ECO:0007669"/>
    <property type="project" value="TreeGrafter"/>
</dbReference>
<dbReference type="PANTHER" id="PTHR12764:SF5">
    <property type="entry name" value="LD29485P"/>
    <property type="match status" value="1"/>
</dbReference>
<evidence type="ECO:0000313" key="13">
    <source>
        <dbReference type="EMBL" id="RWS03080.1"/>
    </source>
</evidence>
<feature type="domain" description="IFT121/TULP4 N-terminal" evidence="11">
    <location>
        <begin position="1"/>
        <end position="333"/>
    </location>
</feature>
<dbReference type="GO" id="GO:0097730">
    <property type="term" value="C:non-motile cilium"/>
    <property type="evidence" value="ECO:0007669"/>
    <property type="project" value="TreeGrafter"/>
</dbReference>
<evidence type="ECO:0000259" key="12">
    <source>
        <dbReference type="Pfam" id="PF25768"/>
    </source>
</evidence>
<dbReference type="Pfam" id="PF23387">
    <property type="entry name" value="TPR_IFT80_172"/>
    <property type="match status" value="1"/>
</dbReference>
<dbReference type="PIRSF" id="PIRSF037536">
    <property type="entry name" value="WD_repeat_p35"/>
    <property type="match status" value="1"/>
</dbReference>
<proteinExistence type="predicted"/>
<evidence type="ECO:0000313" key="14">
    <source>
        <dbReference type="Proteomes" id="UP000285301"/>
    </source>
</evidence>
<accession>A0A443QJ63</accession>
<protein>
    <submittedName>
        <fullName evidence="13">WD repeat-containing protein 35-like isoform X1</fullName>
    </submittedName>
</protein>
<dbReference type="GO" id="GO:0035721">
    <property type="term" value="P:intraciliary retrograde transport"/>
    <property type="evidence" value="ECO:0007669"/>
    <property type="project" value="TreeGrafter"/>
</dbReference>
<keyword evidence="3" id="KW-0963">Cytoplasm</keyword>
<feature type="repeat" description="WD" evidence="8">
    <location>
        <begin position="66"/>
        <end position="99"/>
    </location>
</feature>
<organism evidence="13 14">
    <name type="scientific">Dinothrombium tinctorium</name>
    <dbReference type="NCBI Taxonomy" id="1965070"/>
    <lineage>
        <taxon>Eukaryota</taxon>
        <taxon>Metazoa</taxon>
        <taxon>Ecdysozoa</taxon>
        <taxon>Arthropoda</taxon>
        <taxon>Chelicerata</taxon>
        <taxon>Arachnida</taxon>
        <taxon>Acari</taxon>
        <taxon>Acariformes</taxon>
        <taxon>Trombidiformes</taxon>
        <taxon>Prostigmata</taxon>
        <taxon>Anystina</taxon>
        <taxon>Parasitengona</taxon>
        <taxon>Trombidioidea</taxon>
        <taxon>Trombidiidae</taxon>
        <taxon>Dinothrombium</taxon>
    </lineage>
</organism>
<dbReference type="InterPro" id="IPR036322">
    <property type="entry name" value="WD40_repeat_dom_sf"/>
</dbReference>
<dbReference type="InterPro" id="IPR056159">
    <property type="entry name" value="Beta-prop_IFT121_TULP_N"/>
</dbReference>
<gene>
    <name evidence="13" type="ORF">B4U79_04546</name>
</gene>
<dbReference type="STRING" id="1965070.A0A443QJ63"/>
<sequence>MLVYLSKKIAIPNQNKVQCLSWSGDHGYIACGGEFSLLKVLKLDVFESKALTGLSTPRNLSMNQTLEGHQGNVQSVVWNDKYQKLTSSDSSGLIIVWTMFRGSWYEEMINNRNKSVVCGMAWTADGLKICIAYEDGAVIVGSVDGNRLWGKEIKMMRLSCVEWSPDGKLLIFGSPDNQVQVFDQFGNYISKVPLPAIDGVFGRNYNSLTPTTVLCIKWYKSEMHPSGLVIAFNNGLLQFMRNECDESPLIIDASMTITCIEWNSSGTILAVAGRVESESDVNKRNTVKFYDQSGELIQTLVVPGKDITSCSWEKEGLRLAIAVDCYIFFANVRPTYKWCYFASTVVFAVPATNADTENQGTVVFCETNTNTKHVKCVKNLEQMASHGPYCVFATKIEETGSRNIAPGFSSCLILCNSIGSPVDSVNLEIPVFTIAMNSNRVFAASKENFCVWKFTTPDFDYMKHNSSQNTLNSLKFGAIGDESDRTYEARDKIITIFVSKSDLIDCMTASEKSVIIAQAKGYYQVYNLPKISLSFKFTINFTSMRIELNSDSSKLAMLNKDGVLKIYDLEENQNANNAGKLLAFERKDKAKLHMFNNFEIEDSVQSFGFICAIEDLNVKTALVDALIIDSTSNEEEKSLDKYIIDIETKRLKDVKMVIEKSGLAEASKYIEQNPHQKLWLLLANSALDYLDLQTAELAFVRCKDYKGIQFTKRISKLQSDELKRAEIYAYFGKFSESERVYLAIDRKDLAIALRKLIGDWIRVVELIKSDLGASSDVDLKEALCAVGDVYVDRQQWNEAVPYYEQYESWEKLFECYTILEDYNGLKHVLKNMEVDHPLLSEIGRVFETAGICDYAVEAYLKCHKIDFAITCCVNLNEWKTAIKLAEEYNVPDIDSLLHQYASHLLAKEKYLDIVELYRKANRVNDAASVLLKIVEKIKQKDDINPLLLKKIYVLIGFLYEEKSALLRENKRENLLSSLLKDDHSVNTAASLFKATDQPWKGAEAYHFYILAQRQLHDGYVDAAMKTSLHLIDYDDYIDSEDIYCLIGLASCVNHNFKLCSKAFIKLESLDSIESEKRKDYQNLAVSIFTKYPPRESKNMSKAECRYCETMIADWCVVCPNCNTKFPLCVASGRPIMDSAQQWTCKK</sequence>
<keyword evidence="14" id="KW-1185">Reference proteome</keyword>
<dbReference type="Gene3D" id="1.25.40.470">
    <property type="match status" value="1"/>
</dbReference>
<evidence type="ECO:0000256" key="2">
    <source>
        <dbReference type="ARBA" id="ARBA00004496"/>
    </source>
</evidence>
<evidence type="ECO:0000259" key="10">
    <source>
        <dbReference type="Pfam" id="PF23390"/>
    </source>
</evidence>
<dbReference type="OrthoDB" id="10260567at2759"/>
<dbReference type="Pfam" id="PF23390">
    <property type="entry name" value="Beta-prop_WDR35_2nd"/>
    <property type="match status" value="1"/>
</dbReference>
<dbReference type="Gene3D" id="2.130.10.10">
    <property type="entry name" value="YVTN repeat-like/Quinoprotein amine dehydrogenase"/>
    <property type="match status" value="2"/>
</dbReference>
<evidence type="ECO:0000256" key="7">
    <source>
        <dbReference type="ARBA" id="ARBA00023273"/>
    </source>
</evidence>
<dbReference type="Proteomes" id="UP000285301">
    <property type="component" value="Unassembled WGS sequence"/>
</dbReference>
<evidence type="ECO:0000256" key="4">
    <source>
        <dbReference type="ARBA" id="ARBA00022574"/>
    </source>
</evidence>
<evidence type="ECO:0000256" key="6">
    <source>
        <dbReference type="ARBA" id="ARBA00023069"/>
    </source>
</evidence>
<dbReference type="SUPFAM" id="SSF48371">
    <property type="entry name" value="ARM repeat"/>
    <property type="match status" value="1"/>
</dbReference>
<keyword evidence="5" id="KW-0677">Repeat</keyword>
<dbReference type="InterPro" id="IPR056158">
    <property type="entry name" value="Beta-prop_IFT121_2nd"/>
</dbReference>
<dbReference type="GO" id="GO:0030991">
    <property type="term" value="C:intraciliary transport particle A"/>
    <property type="evidence" value="ECO:0007669"/>
    <property type="project" value="TreeGrafter"/>
</dbReference>
<evidence type="ECO:0000256" key="8">
    <source>
        <dbReference type="PROSITE-ProRule" id="PRU00221"/>
    </source>
</evidence>
<dbReference type="InterPro" id="IPR057361">
    <property type="entry name" value="TPR_WDR35"/>
</dbReference>
<keyword evidence="4 8" id="KW-0853">WD repeat</keyword>
<feature type="domain" description="IFT121-like TPR repeats" evidence="12">
    <location>
        <begin position="996"/>
        <end position="1094"/>
    </location>
</feature>
<evidence type="ECO:0000256" key="3">
    <source>
        <dbReference type="ARBA" id="ARBA00022490"/>
    </source>
</evidence>
<feature type="domain" description="IFT80/172/WDR35 TPR" evidence="9">
    <location>
        <begin position="678"/>
        <end position="769"/>
    </location>
</feature>
<dbReference type="SUPFAM" id="SSF50978">
    <property type="entry name" value="WD40 repeat-like"/>
    <property type="match status" value="2"/>
</dbReference>
<comment type="subcellular location">
    <subcellularLocation>
        <location evidence="1">Cell projection</location>
        <location evidence="1">Cilium</location>
    </subcellularLocation>
    <subcellularLocation>
        <location evidence="2">Cytoplasm</location>
    </subcellularLocation>
</comment>
<feature type="non-terminal residue" evidence="13">
    <location>
        <position position="1146"/>
    </location>
</feature>
<evidence type="ECO:0000256" key="5">
    <source>
        <dbReference type="ARBA" id="ARBA00022737"/>
    </source>
</evidence>
<comment type="caution">
    <text evidence="13">The sequence shown here is derived from an EMBL/GenBank/DDBJ whole genome shotgun (WGS) entry which is preliminary data.</text>
</comment>
<dbReference type="Pfam" id="PF25170">
    <property type="entry name" value="TPR_WDR35"/>
    <property type="match status" value="1"/>
</dbReference>
<dbReference type="SMART" id="SM00320">
    <property type="entry name" value="WD40"/>
    <property type="match status" value="6"/>
</dbReference>
<dbReference type="InterPro" id="IPR057979">
    <property type="entry name" value="TPR_IFT121"/>
</dbReference>
<evidence type="ECO:0000259" key="9">
    <source>
        <dbReference type="Pfam" id="PF23387"/>
    </source>
</evidence>
<dbReference type="Pfam" id="PF24797">
    <property type="entry name" value="Beta-prop_WDR35_TULP_N"/>
    <property type="match status" value="1"/>
</dbReference>
<name>A0A443QJ63_9ACAR</name>
<dbReference type="EMBL" id="NCKU01006884">
    <property type="protein sequence ID" value="RWS03080.1"/>
    <property type="molecule type" value="Genomic_DNA"/>
</dbReference>
<dbReference type="InterPro" id="IPR015943">
    <property type="entry name" value="WD40/YVTN_repeat-like_dom_sf"/>
</dbReference>
<feature type="domain" description="IFT121 second beta-propeller" evidence="10">
    <location>
        <begin position="338"/>
        <end position="636"/>
    </location>
</feature>
<evidence type="ECO:0000259" key="11">
    <source>
        <dbReference type="Pfam" id="PF24797"/>
    </source>
</evidence>
<evidence type="ECO:0000256" key="1">
    <source>
        <dbReference type="ARBA" id="ARBA00004138"/>
    </source>
</evidence>
<dbReference type="GO" id="GO:0005737">
    <property type="term" value="C:cytoplasm"/>
    <property type="evidence" value="ECO:0007669"/>
    <property type="project" value="UniProtKB-SubCell"/>
</dbReference>
<dbReference type="InterPro" id="IPR056157">
    <property type="entry name" value="TPR_IFT80_172_dom"/>
</dbReference>
<dbReference type="InterPro" id="IPR016024">
    <property type="entry name" value="ARM-type_fold"/>
</dbReference>
<keyword evidence="6" id="KW-0969">Cilium</keyword>
<dbReference type="AlphaFoldDB" id="A0A443QJ63"/>
<dbReference type="GO" id="GO:0061512">
    <property type="term" value="P:protein localization to cilium"/>
    <property type="evidence" value="ECO:0007669"/>
    <property type="project" value="TreeGrafter"/>
</dbReference>
<dbReference type="InterPro" id="IPR017233">
    <property type="entry name" value="WDR35"/>
</dbReference>
<dbReference type="Pfam" id="PF25768">
    <property type="entry name" value="TPR_IFT121"/>
    <property type="match status" value="1"/>
</dbReference>